<dbReference type="AlphaFoldDB" id="A0A6G9Y1E5"/>
<evidence type="ECO:0000313" key="2">
    <source>
        <dbReference type="EMBL" id="QIS07035.1"/>
    </source>
</evidence>
<dbReference type="InterPro" id="IPR035992">
    <property type="entry name" value="Ricin_B-like_lectins"/>
</dbReference>
<dbReference type="RefSeq" id="WP_167466041.1">
    <property type="nucleotide sequence ID" value="NZ_CP046171.1"/>
</dbReference>
<organism evidence="2 3">
    <name type="scientific">Nocardia brasiliensis</name>
    <dbReference type="NCBI Taxonomy" id="37326"/>
    <lineage>
        <taxon>Bacteria</taxon>
        <taxon>Bacillati</taxon>
        <taxon>Actinomycetota</taxon>
        <taxon>Actinomycetes</taxon>
        <taxon>Mycobacteriales</taxon>
        <taxon>Nocardiaceae</taxon>
        <taxon>Nocardia</taxon>
    </lineage>
</organism>
<keyword evidence="1" id="KW-0732">Signal</keyword>
<evidence type="ECO:0000313" key="3">
    <source>
        <dbReference type="Proteomes" id="UP000501705"/>
    </source>
</evidence>
<gene>
    <name evidence="2" type="ORF">F5X71_36190</name>
</gene>
<accession>A0A6G9Y1E5</accession>
<evidence type="ECO:0000256" key="1">
    <source>
        <dbReference type="SAM" id="SignalP"/>
    </source>
</evidence>
<feature type="chain" id="PRO_5026076147" description="Ricin B lectin domain-containing protein" evidence="1">
    <location>
        <begin position="23"/>
        <end position="170"/>
    </location>
</feature>
<dbReference type="EMBL" id="CP046171">
    <property type="protein sequence ID" value="QIS07035.1"/>
    <property type="molecule type" value="Genomic_DNA"/>
</dbReference>
<sequence length="170" mass="17481">MVLSVAGVAMLGGVVAAGPAAADWPAPGKGFRIASVGISGQCVAAVGEVVGLQPCTQPVSAEQTWWAIDGAYASRLRNAATGRCVLSDNGFRNVECGSAPQWRYVLVNGYVDRAVIHLRQSGRGALTCWQAFTGSSGAVLSGGIRPASACDSIKGDQLPTLNMWTLTSVS</sequence>
<dbReference type="SUPFAM" id="SSF50370">
    <property type="entry name" value="Ricin B-like lectins"/>
    <property type="match status" value="1"/>
</dbReference>
<protein>
    <recommendedName>
        <fullName evidence="4">Ricin B lectin domain-containing protein</fullName>
    </recommendedName>
</protein>
<feature type="signal peptide" evidence="1">
    <location>
        <begin position="1"/>
        <end position="22"/>
    </location>
</feature>
<reference evidence="2 3" key="1">
    <citation type="journal article" date="2019" name="ACS Chem. Biol.">
        <title>Identification and Mobilization of a Cryptic Antibiotic Biosynthesis Gene Locus from a Human-Pathogenic Nocardia Isolate.</title>
        <authorList>
            <person name="Herisse M."/>
            <person name="Ishida K."/>
            <person name="Porter J.L."/>
            <person name="Howden B."/>
            <person name="Hertweck C."/>
            <person name="Stinear T.P."/>
            <person name="Pidot S.J."/>
        </authorList>
    </citation>
    <scope>NUCLEOTIDE SEQUENCE [LARGE SCALE GENOMIC DNA]</scope>
    <source>
        <strain evidence="2 3">AUSMDU00024985</strain>
    </source>
</reference>
<proteinExistence type="predicted"/>
<name>A0A6G9Y1E5_NOCBR</name>
<dbReference type="Proteomes" id="UP000501705">
    <property type="component" value="Chromosome"/>
</dbReference>
<evidence type="ECO:0008006" key="4">
    <source>
        <dbReference type="Google" id="ProtNLM"/>
    </source>
</evidence>